<dbReference type="InterPro" id="IPR041492">
    <property type="entry name" value="HAD_2"/>
</dbReference>
<organism evidence="2 3">
    <name type="scientific">Aphanomyces stellatus</name>
    <dbReference type="NCBI Taxonomy" id="120398"/>
    <lineage>
        <taxon>Eukaryota</taxon>
        <taxon>Sar</taxon>
        <taxon>Stramenopiles</taxon>
        <taxon>Oomycota</taxon>
        <taxon>Saprolegniomycetes</taxon>
        <taxon>Saprolegniales</taxon>
        <taxon>Verrucalvaceae</taxon>
        <taxon>Aphanomyces</taxon>
    </lineage>
</organism>
<dbReference type="AlphaFoldDB" id="A0A485LT58"/>
<dbReference type="GO" id="GO:0016791">
    <property type="term" value="F:phosphatase activity"/>
    <property type="evidence" value="ECO:0007669"/>
    <property type="project" value="TreeGrafter"/>
</dbReference>
<dbReference type="NCBIfam" id="TIGR01509">
    <property type="entry name" value="HAD-SF-IA-v3"/>
    <property type="match status" value="1"/>
</dbReference>
<gene>
    <name evidence="2" type="primary">Aste57867_24928</name>
    <name evidence="1" type="ORF">As57867_024850</name>
    <name evidence="2" type="ORF">ASTE57867_24928</name>
</gene>
<dbReference type="Gene3D" id="1.10.150.240">
    <property type="entry name" value="Putative phosphatase, domain 2"/>
    <property type="match status" value="1"/>
</dbReference>
<keyword evidence="3" id="KW-1185">Reference proteome</keyword>
<protein>
    <submittedName>
        <fullName evidence="2">Aste57867_24928 protein</fullName>
    </submittedName>
</protein>
<reference evidence="2 3" key="1">
    <citation type="submission" date="2019-03" db="EMBL/GenBank/DDBJ databases">
        <authorList>
            <person name="Gaulin E."/>
            <person name="Dumas B."/>
        </authorList>
    </citation>
    <scope>NUCLEOTIDE SEQUENCE [LARGE SCALE GENOMIC DNA]</scope>
    <source>
        <strain evidence="2">CBS 568.67</strain>
    </source>
</reference>
<dbReference type="SUPFAM" id="SSF56784">
    <property type="entry name" value="HAD-like"/>
    <property type="match status" value="1"/>
</dbReference>
<evidence type="ECO:0000313" key="1">
    <source>
        <dbReference type="EMBL" id="KAF0682985.1"/>
    </source>
</evidence>
<dbReference type="InterPro" id="IPR023198">
    <property type="entry name" value="PGP-like_dom2"/>
</dbReference>
<dbReference type="InterPro" id="IPR023214">
    <property type="entry name" value="HAD_sf"/>
</dbReference>
<reference evidence="1" key="2">
    <citation type="submission" date="2019-06" db="EMBL/GenBank/DDBJ databases">
        <title>Genomics analysis of Aphanomyces spp. identifies a new class of oomycete effector associated with host adaptation.</title>
        <authorList>
            <person name="Gaulin E."/>
        </authorList>
    </citation>
    <scope>NUCLEOTIDE SEQUENCE</scope>
    <source>
        <strain evidence="1">CBS 578.67</strain>
    </source>
</reference>
<sequence>MERPHTAIASAERSPRMVVCHPHALWLFRDDPNGIAPRGKSRWRVKTSHLDTGIRSFVAIDDSVDANMPVEAIIFDLDGTLMDTEMLSVETLTEVAGPRFSIDLQKRIMGMPGHQWSRIVIDELELTHITPEELARQWHVVLETKYAKSVLLPGALELVTSLQSKPIKVALATSSTSKAVAIKRSVHPALFEGFEVIVCGDDPAVVKGKPSPDIFLVAAARLGIHDVSACVVVEDSPAGVAAGRAAGMQVVAVPDPRFYDTKEVIAERFRDADIVLRSLRDWNTDVFR</sequence>
<dbReference type="OrthoDB" id="40579at2759"/>
<dbReference type="SFLD" id="SFLDS00003">
    <property type="entry name" value="Haloacid_Dehalogenase"/>
    <property type="match status" value="1"/>
</dbReference>
<name>A0A485LT58_9STRA</name>
<proteinExistence type="predicted"/>
<dbReference type="Pfam" id="PF13419">
    <property type="entry name" value="HAD_2"/>
    <property type="match status" value="1"/>
</dbReference>
<dbReference type="InterPro" id="IPR036412">
    <property type="entry name" value="HAD-like_sf"/>
</dbReference>
<dbReference type="EMBL" id="CAADRA010007499">
    <property type="protein sequence ID" value="VFU01560.1"/>
    <property type="molecule type" value="Genomic_DNA"/>
</dbReference>
<dbReference type="InterPro" id="IPR006439">
    <property type="entry name" value="HAD-SF_hydro_IA"/>
</dbReference>
<evidence type="ECO:0000313" key="2">
    <source>
        <dbReference type="EMBL" id="VFU01560.1"/>
    </source>
</evidence>
<dbReference type="SFLD" id="SFLDG01135">
    <property type="entry name" value="C1.5.6:_HAD__Beta-PGM__Phospha"/>
    <property type="match status" value="1"/>
</dbReference>
<dbReference type="SFLD" id="SFLDG01129">
    <property type="entry name" value="C1.5:_HAD__Beta-PGM__Phosphata"/>
    <property type="match status" value="1"/>
</dbReference>
<evidence type="ECO:0000313" key="3">
    <source>
        <dbReference type="Proteomes" id="UP000332933"/>
    </source>
</evidence>
<dbReference type="Gene3D" id="3.40.50.1000">
    <property type="entry name" value="HAD superfamily/HAD-like"/>
    <property type="match status" value="1"/>
</dbReference>
<dbReference type="EMBL" id="VJMH01007473">
    <property type="protein sequence ID" value="KAF0682985.1"/>
    <property type="molecule type" value="Genomic_DNA"/>
</dbReference>
<accession>A0A485LT58</accession>
<dbReference type="PANTHER" id="PTHR18901">
    <property type="entry name" value="2-DEOXYGLUCOSE-6-PHOSPHATE PHOSPHATASE 2"/>
    <property type="match status" value="1"/>
</dbReference>
<dbReference type="Proteomes" id="UP000332933">
    <property type="component" value="Unassembled WGS sequence"/>
</dbReference>
<dbReference type="PANTHER" id="PTHR18901:SF38">
    <property type="entry name" value="PSEUDOURIDINE-5'-PHOSPHATASE"/>
    <property type="match status" value="1"/>
</dbReference>